<comment type="caution">
    <text evidence="3">The sequence shown here is derived from an EMBL/GenBank/DDBJ whole genome shotgun (WGS) entry which is preliminary data.</text>
</comment>
<dbReference type="RefSeq" id="WP_377306086.1">
    <property type="nucleotide sequence ID" value="NZ_CP180191.1"/>
</dbReference>
<evidence type="ECO:0000313" key="3">
    <source>
        <dbReference type="EMBL" id="MFC3149376.1"/>
    </source>
</evidence>
<reference evidence="4" key="1">
    <citation type="journal article" date="2019" name="Int. J. Syst. Evol. Microbiol.">
        <title>The Global Catalogue of Microorganisms (GCM) 10K type strain sequencing project: providing services to taxonomists for standard genome sequencing and annotation.</title>
        <authorList>
            <consortium name="The Broad Institute Genomics Platform"/>
            <consortium name="The Broad Institute Genome Sequencing Center for Infectious Disease"/>
            <person name="Wu L."/>
            <person name="Ma J."/>
        </authorList>
    </citation>
    <scope>NUCLEOTIDE SEQUENCE [LARGE SCALE GENOMIC DNA]</scope>
    <source>
        <strain evidence="4">KCTC 52168</strain>
    </source>
</reference>
<dbReference type="Pfam" id="PF11871">
    <property type="entry name" value="DUF3391"/>
    <property type="match status" value="1"/>
</dbReference>
<name>A0ABV7H9P6_9BURK</name>
<evidence type="ECO:0000256" key="1">
    <source>
        <dbReference type="SAM" id="MobiDB-lite"/>
    </source>
</evidence>
<proteinExistence type="predicted"/>
<dbReference type="Pfam" id="PF13487">
    <property type="entry name" value="HD_5"/>
    <property type="match status" value="1"/>
</dbReference>
<keyword evidence="4" id="KW-1185">Reference proteome</keyword>
<accession>A0ABV7H9P6</accession>
<dbReference type="InterPro" id="IPR003607">
    <property type="entry name" value="HD/PDEase_dom"/>
</dbReference>
<dbReference type="SUPFAM" id="SSF109604">
    <property type="entry name" value="HD-domain/PDEase-like"/>
    <property type="match status" value="1"/>
</dbReference>
<evidence type="ECO:0000259" key="2">
    <source>
        <dbReference type="PROSITE" id="PS51832"/>
    </source>
</evidence>
<gene>
    <name evidence="3" type="ORF">ACFOEN_17265</name>
</gene>
<feature type="compositionally biased region" description="Basic and acidic residues" evidence="1">
    <location>
        <begin position="122"/>
        <end position="137"/>
    </location>
</feature>
<feature type="domain" description="HD-GYP" evidence="2">
    <location>
        <begin position="232"/>
        <end position="431"/>
    </location>
</feature>
<organism evidence="3 4">
    <name type="scientific">Piscinibacterium candidicorallinum</name>
    <dbReference type="NCBI Taxonomy" id="1793872"/>
    <lineage>
        <taxon>Bacteria</taxon>
        <taxon>Pseudomonadati</taxon>
        <taxon>Pseudomonadota</taxon>
        <taxon>Betaproteobacteria</taxon>
        <taxon>Burkholderiales</taxon>
        <taxon>Piscinibacterium</taxon>
    </lineage>
</organism>
<feature type="region of interest" description="Disordered" evidence="1">
    <location>
        <begin position="120"/>
        <end position="139"/>
    </location>
</feature>
<sequence length="503" mass="54232">MSRPAHWIEVPVEQAREGLFVAELDRPWDETPFMLQGFLLDADALSVLQQHCRMVVVDPSRSDDAALRALPAPLVSAWFAEPVKRVKSANTVAPDPVQPGWAASLAALIGGLFGAASGPSLERPRRLAPGEELDAPHRSRPPGFGLLMTLLGLFERRTTEIKPRAAAERLAQIPADQPLLVYPTAQPISAAALKDATAGIARVGAVAERLFAEDGGAAELEVSELRAAIDELSDVVVRSPDAAMWMARMRDYDSVAYARSLKTSVILMTLARHIGFPKHELQQLGMVGMLLDVGKLALPRELLDTPGPLDEAALAIARTHVTESVKMLESDPEVAPAVLRAVGEHHERLNGSGYPGGLKDRGISIFGQLAGLVDVMVALTSPRPYAKTFSTYEAMMHLFDAADEGQFHGPLVEQLVQSVGLFPVGSLVELSNGEVAAVSGHNPIRRLEPKVLVLTNTSQQPLPSPFERDLLYRPVDAGGRPIHIVRALPVGAYGVDPRQFYLG</sequence>
<dbReference type="InterPro" id="IPR037522">
    <property type="entry name" value="HD_GYP_dom"/>
</dbReference>
<dbReference type="PROSITE" id="PS51832">
    <property type="entry name" value="HD_GYP"/>
    <property type="match status" value="1"/>
</dbReference>
<dbReference type="PANTHER" id="PTHR43155">
    <property type="entry name" value="CYCLIC DI-GMP PHOSPHODIESTERASE PA4108-RELATED"/>
    <property type="match status" value="1"/>
</dbReference>
<dbReference type="CDD" id="cd00077">
    <property type="entry name" value="HDc"/>
    <property type="match status" value="1"/>
</dbReference>
<protein>
    <submittedName>
        <fullName evidence="3">HD-GYP domain-containing protein</fullName>
    </submittedName>
</protein>
<evidence type="ECO:0000313" key="4">
    <source>
        <dbReference type="Proteomes" id="UP001595556"/>
    </source>
</evidence>
<dbReference type="Proteomes" id="UP001595556">
    <property type="component" value="Unassembled WGS sequence"/>
</dbReference>
<dbReference type="EMBL" id="JBHRTI010000010">
    <property type="protein sequence ID" value="MFC3149376.1"/>
    <property type="molecule type" value="Genomic_DNA"/>
</dbReference>
<dbReference type="PANTHER" id="PTHR43155:SF2">
    <property type="entry name" value="CYCLIC DI-GMP PHOSPHODIESTERASE PA4108"/>
    <property type="match status" value="1"/>
</dbReference>
<dbReference type="InterPro" id="IPR021812">
    <property type="entry name" value="DUF3391"/>
</dbReference>
<dbReference type="Gene3D" id="1.10.3210.10">
    <property type="entry name" value="Hypothetical protein af1432"/>
    <property type="match status" value="1"/>
</dbReference>